<sequence>MKNINRQQIALVKKTRSKWFTNPQKHLNSIKPT</sequence>
<name>A0A1G8I2E1_BACOV</name>
<protein>
    <submittedName>
        <fullName evidence="1">Uncharacterized protein</fullName>
    </submittedName>
</protein>
<organism evidence="1 2">
    <name type="scientific">Bacteroides ovatus</name>
    <dbReference type="NCBI Taxonomy" id="28116"/>
    <lineage>
        <taxon>Bacteria</taxon>
        <taxon>Pseudomonadati</taxon>
        <taxon>Bacteroidota</taxon>
        <taxon>Bacteroidia</taxon>
        <taxon>Bacteroidales</taxon>
        <taxon>Bacteroidaceae</taxon>
        <taxon>Bacteroides</taxon>
    </lineage>
</organism>
<accession>A0A1G8I2E1</accession>
<gene>
    <name evidence="1" type="ORF">SAMN05192582_10277</name>
</gene>
<proteinExistence type="predicted"/>
<dbReference type="Proteomes" id="UP000181870">
    <property type="component" value="Unassembled WGS sequence"/>
</dbReference>
<reference evidence="1 2" key="1">
    <citation type="submission" date="2016-10" db="EMBL/GenBank/DDBJ databases">
        <authorList>
            <person name="de Groot N.N."/>
        </authorList>
    </citation>
    <scope>NUCLEOTIDE SEQUENCE [LARGE SCALE GENOMIC DNA]</scope>
    <source>
        <strain evidence="1 2">NLAE-zl-C57</strain>
    </source>
</reference>
<evidence type="ECO:0000313" key="1">
    <source>
        <dbReference type="EMBL" id="SDI13078.1"/>
    </source>
</evidence>
<dbReference type="EMBL" id="FNDO01000027">
    <property type="protein sequence ID" value="SDI13078.1"/>
    <property type="molecule type" value="Genomic_DNA"/>
</dbReference>
<dbReference type="AlphaFoldDB" id="A0A1G8I2E1"/>
<evidence type="ECO:0000313" key="2">
    <source>
        <dbReference type="Proteomes" id="UP000181870"/>
    </source>
</evidence>